<dbReference type="InterPro" id="IPR050705">
    <property type="entry name" value="Cytochrome_P450_3A"/>
</dbReference>
<sequence length="547" mass="62782">MCGRQKLQLFYCFISSYGRRGSRGLKSYVTRGEQTPPPVHAARGLCKTGSTSVWSSTKKVMGFLPFFSLETWILLIAFVCLFVIYGYWTYGVFEKLGIPGPKPVMYWGTVARYNKVYDIECAQKYGRVWGMYELRRPMLAVMDPDMLKQILVKECFTYFTNRRNLRLNGDLYDAVSTAEDHQWRRIRNIISPFFTSGHIKELFSIMKHHSHKLVLCLQSKVFFGPYSLDVMASCALSVDMDSINNPSSPFITHATNLFRFSKLLFAFQGTELLLTDTFFFILSNLVKCYISYIYSRRYLSCFQNLGDVLQHMTNSQKASDSMNEKQKKGLTDHEIISQATMFVFAGFETSATTLVFVAYNLARNPDVMKRLLKEIDATFPNKAPVQYEALMKMEYLDSVVTECLRLYPPIPRLERLAKETVQINGITIPKDMTVMIPVYALHRDPELWPEPEVFKPDRFSKENKPHINPYTYLPFGAGPRNCLGTRFALVVVKLALVEVLQNFTFSVCEETEIPLQMEASAIIRPIRPIKLRLVARSTTSGNVDKCD</sequence>
<protein>
    <recommendedName>
        <fullName evidence="3">unspecific monooxygenase</fullName>
        <ecNumber evidence="3">1.14.14.1</ecNumber>
    </recommendedName>
</protein>
<feature type="binding site" description="axial binding residue" evidence="9">
    <location>
        <position position="482"/>
    </location>
    <ligand>
        <name>heme</name>
        <dbReference type="ChEBI" id="CHEBI:30413"/>
    </ligand>
    <ligandPart>
        <name>Fe</name>
        <dbReference type="ChEBI" id="CHEBI:18248"/>
    </ligandPart>
</feature>
<dbReference type="GO" id="GO:0005506">
    <property type="term" value="F:iron ion binding"/>
    <property type="evidence" value="ECO:0007669"/>
    <property type="project" value="InterPro"/>
</dbReference>
<keyword evidence="7 9" id="KW-0408">Iron</keyword>
<dbReference type="InterPro" id="IPR002403">
    <property type="entry name" value="Cyt_P450_E_grp-IV"/>
</dbReference>
<keyword evidence="6 10" id="KW-0560">Oxidoreductase</keyword>
<dbReference type="FunFam" id="1.10.630.10:FF:000182">
    <property type="entry name" value="Cytochrome P450 3A4"/>
    <property type="match status" value="1"/>
</dbReference>
<feature type="transmembrane region" description="Helical" evidence="11">
    <location>
        <begin position="63"/>
        <end position="88"/>
    </location>
</feature>
<dbReference type="Pfam" id="PF00067">
    <property type="entry name" value="p450"/>
    <property type="match status" value="1"/>
</dbReference>
<dbReference type="InterPro" id="IPR001128">
    <property type="entry name" value="Cyt_P450"/>
</dbReference>
<dbReference type="AlphaFoldDB" id="A0A7N6AYB3"/>
<evidence type="ECO:0000256" key="9">
    <source>
        <dbReference type="PIRSR" id="PIRSR602403-1"/>
    </source>
</evidence>
<evidence type="ECO:0000313" key="13">
    <source>
        <dbReference type="Proteomes" id="UP000265040"/>
    </source>
</evidence>
<dbReference type="Ensembl" id="ENSATET00000066408.2">
    <property type="protein sequence ID" value="ENSATEP00000054656.1"/>
    <property type="gene ID" value="ENSATEG00000008180.3"/>
</dbReference>
<reference evidence="12" key="2">
    <citation type="submission" date="2025-08" db="UniProtKB">
        <authorList>
            <consortium name="Ensembl"/>
        </authorList>
    </citation>
    <scope>IDENTIFICATION</scope>
</reference>
<keyword evidence="8 10" id="KW-0503">Monooxygenase</keyword>
<dbReference type="InterPro" id="IPR036396">
    <property type="entry name" value="Cyt_P450_sf"/>
</dbReference>
<reference evidence="12" key="3">
    <citation type="submission" date="2025-09" db="UniProtKB">
        <authorList>
            <consortium name="Ensembl"/>
        </authorList>
    </citation>
    <scope>IDENTIFICATION</scope>
</reference>
<organism evidence="12 13">
    <name type="scientific">Anabas testudineus</name>
    <name type="common">Climbing perch</name>
    <name type="synonym">Anthias testudineus</name>
    <dbReference type="NCBI Taxonomy" id="64144"/>
    <lineage>
        <taxon>Eukaryota</taxon>
        <taxon>Metazoa</taxon>
        <taxon>Chordata</taxon>
        <taxon>Craniata</taxon>
        <taxon>Vertebrata</taxon>
        <taxon>Euteleostomi</taxon>
        <taxon>Actinopterygii</taxon>
        <taxon>Neopterygii</taxon>
        <taxon>Teleostei</taxon>
        <taxon>Neoteleostei</taxon>
        <taxon>Acanthomorphata</taxon>
        <taxon>Anabantaria</taxon>
        <taxon>Anabantiformes</taxon>
        <taxon>Anabantoidei</taxon>
        <taxon>Anabantidae</taxon>
        <taxon>Anabas</taxon>
    </lineage>
</organism>
<dbReference type="PANTHER" id="PTHR24302">
    <property type="entry name" value="CYTOCHROME P450 FAMILY 3"/>
    <property type="match status" value="1"/>
</dbReference>
<dbReference type="PANTHER" id="PTHR24302:SF32">
    <property type="entry name" value="CYTOCHROME P450, FAMILY 3, SUBFAMILY A, POLYPEPTIDE 65"/>
    <property type="match status" value="1"/>
</dbReference>
<dbReference type="PROSITE" id="PS00086">
    <property type="entry name" value="CYTOCHROME_P450"/>
    <property type="match status" value="1"/>
</dbReference>
<comment type="similarity">
    <text evidence="2 10">Belongs to the cytochrome P450 family.</text>
</comment>
<accession>A0A7N6AYB3</accession>
<keyword evidence="11" id="KW-0812">Transmembrane</keyword>
<evidence type="ECO:0000256" key="7">
    <source>
        <dbReference type="ARBA" id="ARBA00023004"/>
    </source>
</evidence>
<keyword evidence="4 9" id="KW-0349">Heme</keyword>
<dbReference type="PRINTS" id="PR00385">
    <property type="entry name" value="P450"/>
</dbReference>
<evidence type="ECO:0000256" key="10">
    <source>
        <dbReference type="RuleBase" id="RU000461"/>
    </source>
</evidence>
<dbReference type="PRINTS" id="PR00465">
    <property type="entry name" value="EP450IV"/>
</dbReference>
<evidence type="ECO:0000256" key="2">
    <source>
        <dbReference type="ARBA" id="ARBA00010617"/>
    </source>
</evidence>
<keyword evidence="13" id="KW-1185">Reference proteome</keyword>
<keyword evidence="11" id="KW-0472">Membrane</keyword>
<evidence type="ECO:0000256" key="8">
    <source>
        <dbReference type="ARBA" id="ARBA00023033"/>
    </source>
</evidence>
<keyword evidence="5 9" id="KW-0479">Metal-binding</keyword>
<name>A0A7N6AYB3_ANATE</name>
<evidence type="ECO:0000256" key="4">
    <source>
        <dbReference type="ARBA" id="ARBA00022617"/>
    </source>
</evidence>
<evidence type="ECO:0000256" key="11">
    <source>
        <dbReference type="SAM" id="Phobius"/>
    </source>
</evidence>
<keyword evidence="11" id="KW-1133">Transmembrane helix</keyword>
<dbReference type="SUPFAM" id="SSF48264">
    <property type="entry name" value="Cytochrome P450"/>
    <property type="match status" value="1"/>
</dbReference>
<evidence type="ECO:0000256" key="1">
    <source>
        <dbReference type="ARBA" id="ARBA00001971"/>
    </source>
</evidence>
<evidence type="ECO:0000256" key="5">
    <source>
        <dbReference type="ARBA" id="ARBA00022723"/>
    </source>
</evidence>
<evidence type="ECO:0000256" key="6">
    <source>
        <dbReference type="ARBA" id="ARBA00023002"/>
    </source>
</evidence>
<dbReference type="Proteomes" id="UP000265040">
    <property type="component" value="Chromosome 1"/>
</dbReference>
<reference evidence="12" key="1">
    <citation type="submission" date="2021-04" db="EMBL/GenBank/DDBJ databases">
        <authorList>
            <consortium name="Wellcome Sanger Institute Data Sharing"/>
        </authorList>
    </citation>
    <scope>NUCLEOTIDE SEQUENCE [LARGE SCALE GENOMIC DNA]</scope>
</reference>
<evidence type="ECO:0000313" key="12">
    <source>
        <dbReference type="Ensembl" id="ENSATEP00000054656.1"/>
    </source>
</evidence>
<dbReference type="Gene3D" id="1.10.630.10">
    <property type="entry name" value="Cytochrome P450"/>
    <property type="match status" value="1"/>
</dbReference>
<dbReference type="InterPro" id="IPR017972">
    <property type="entry name" value="Cyt_P450_CS"/>
</dbReference>
<dbReference type="GO" id="GO:0016712">
    <property type="term" value="F:oxidoreductase activity, acting on paired donors, with incorporation or reduction of molecular oxygen, reduced flavin or flavoprotein as one donor, and incorporation of one atom of oxygen"/>
    <property type="evidence" value="ECO:0007669"/>
    <property type="project" value="UniProtKB-EC"/>
</dbReference>
<dbReference type="GO" id="GO:0008395">
    <property type="term" value="F:steroid hydroxylase activity"/>
    <property type="evidence" value="ECO:0007669"/>
    <property type="project" value="TreeGrafter"/>
</dbReference>
<evidence type="ECO:0000256" key="3">
    <source>
        <dbReference type="ARBA" id="ARBA00012109"/>
    </source>
</evidence>
<comment type="cofactor">
    <cofactor evidence="1 9">
        <name>heme</name>
        <dbReference type="ChEBI" id="CHEBI:30413"/>
    </cofactor>
</comment>
<dbReference type="GO" id="GO:0020037">
    <property type="term" value="F:heme binding"/>
    <property type="evidence" value="ECO:0007669"/>
    <property type="project" value="InterPro"/>
</dbReference>
<dbReference type="EC" id="1.14.14.1" evidence="3"/>
<proteinExistence type="inferred from homology"/>
<dbReference type="GeneTree" id="ENSGT00950000182958"/>